<dbReference type="InterPro" id="IPR017628">
    <property type="entry name" value="OHmuconic_semiald_DH"/>
</dbReference>
<dbReference type="InterPro" id="IPR016160">
    <property type="entry name" value="Ald_DH_CS_CYS"/>
</dbReference>
<feature type="domain" description="Aldehyde dehydrogenase" evidence="6">
    <location>
        <begin position="37"/>
        <end position="499"/>
    </location>
</feature>
<dbReference type="InterPro" id="IPR016162">
    <property type="entry name" value="Ald_DH_N"/>
</dbReference>
<dbReference type="KEGG" id="parb:CJU94_38110"/>
<evidence type="ECO:0000256" key="3">
    <source>
        <dbReference type="ARBA" id="ARBA00023027"/>
    </source>
</evidence>
<reference evidence="7 8" key="1">
    <citation type="submission" date="2017-08" db="EMBL/GenBank/DDBJ databases">
        <title>Identification and genetic characteristics of simultaneous BTEX- and naphthalene-degrading Paraburkholderia sp. BN5 isolated from petroleum-contaminated soil.</title>
        <authorList>
            <person name="Lee Y."/>
            <person name="Jeon C.O."/>
        </authorList>
    </citation>
    <scope>NUCLEOTIDE SEQUENCE [LARGE SCALE GENOMIC DNA]</scope>
    <source>
        <strain evidence="7 8">BN5</strain>
        <plasmid evidence="7 8">pBN2</plasmid>
    </source>
</reference>
<proteinExistence type="inferred from homology"/>
<dbReference type="PANTHER" id="PTHR43720">
    <property type="entry name" value="2-AMINOMUCONIC SEMIALDEHYDE DEHYDROGENASE"/>
    <property type="match status" value="1"/>
</dbReference>
<evidence type="ECO:0000256" key="2">
    <source>
        <dbReference type="ARBA" id="ARBA00023002"/>
    </source>
</evidence>
<keyword evidence="7" id="KW-0614">Plasmid</keyword>
<dbReference type="Proteomes" id="UP000215158">
    <property type="component" value="Plasmid pBN2"/>
</dbReference>
<dbReference type="EMBL" id="CP022992">
    <property type="protein sequence ID" value="ASW03966.1"/>
    <property type="molecule type" value="Genomic_DNA"/>
</dbReference>
<dbReference type="FunFam" id="3.40.309.10:FF:000012">
    <property type="entry name" value="Betaine aldehyde dehydrogenase"/>
    <property type="match status" value="1"/>
</dbReference>
<dbReference type="PROSITE" id="PS00070">
    <property type="entry name" value="ALDEHYDE_DEHYDR_CYS"/>
    <property type="match status" value="1"/>
</dbReference>
<dbReference type="CDD" id="cd07093">
    <property type="entry name" value="ALDH_F8_HMSADH"/>
    <property type="match status" value="1"/>
</dbReference>
<dbReference type="GO" id="GO:0016620">
    <property type="term" value="F:oxidoreductase activity, acting on the aldehyde or oxo group of donors, NAD or NADP as acceptor"/>
    <property type="evidence" value="ECO:0007669"/>
    <property type="project" value="InterPro"/>
</dbReference>
<evidence type="ECO:0000313" key="7">
    <source>
        <dbReference type="EMBL" id="ASW03966.1"/>
    </source>
</evidence>
<evidence type="ECO:0000256" key="1">
    <source>
        <dbReference type="ARBA" id="ARBA00009986"/>
    </source>
</evidence>
<dbReference type="Gene3D" id="3.40.605.10">
    <property type="entry name" value="Aldehyde Dehydrogenase, Chain A, domain 1"/>
    <property type="match status" value="1"/>
</dbReference>
<dbReference type="SUPFAM" id="SSF53720">
    <property type="entry name" value="ALDH-like"/>
    <property type="match status" value="1"/>
</dbReference>
<gene>
    <name evidence="7" type="ORF">CJU94_38110</name>
</gene>
<geneLocation type="plasmid" evidence="7 8">
    <name>pBN2</name>
</geneLocation>
<dbReference type="OrthoDB" id="6187633at2"/>
<dbReference type="InterPro" id="IPR015590">
    <property type="entry name" value="Aldehyde_DH_dom"/>
</dbReference>
<name>A0A248VY40_9BURK</name>
<keyword evidence="2 5" id="KW-0560">Oxidoreductase</keyword>
<dbReference type="RefSeq" id="WP_021159335.1">
    <property type="nucleotide sequence ID" value="NZ_CP022992.1"/>
</dbReference>
<dbReference type="PANTHER" id="PTHR43720:SF2">
    <property type="entry name" value="2-AMINOMUCONIC SEMIALDEHYDE DEHYDROGENASE"/>
    <property type="match status" value="1"/>
</dbReference>
<protein>
    <submittedName>
        <fullName evidence="7">2-hydroxymuconic semialdehyde dehydrogenase</fullName>
    </submittedName>
</protein>
<dbReference type="Gene3D" id="3.40.309.10">
    <property type="entry name" value="Aldehyde Dehydrogenase, Chain A, domain 2"/>
    <property type="match status" value="1"/>
</dbReference>
<organism evidence="7 8">
    <name type="scientific">Paraburkholderia aromaticivorans</name>
    <dbReference type="NCBI Taxonomy" id="2026199"/>
    <lineage>
        <taxon>Bacteria</taxon>
        <taxon>Pseudomonadati</taxon>
        <taxon>Pseudomonadota</taxon>
        <taxon>Betaproteobacteria</taxon>
        <taxon>Burkholderiales</taxon>
        <taxon>Burkholderiaceae</taxon>
        <taxon>Paraburkholderia</taxon>
    </lineage>
</organism>
<keyword evidence="3" id="KW-0520">NAD</keyword>
<keyword evidence="8" id="KW-1185">Reference proteome</keyword>
<dbReference type="Pfam" id="PF00171">
    <property type="entry name" value="Aldedh"/>
    <property type="match status" value="1"/>
</dbReference>
<dbReference type="InterPro" id="IPR029510">
    <property type="entry name" value="Ald_DH_CS_GLU"/>
</dbReference>
<dbReference type="PROSITE" id="PS00687">
    <property type="entry name" value="ALDEHYDE_DEHYDR_GLU"/>
    <property type="match status" value="1"/>
</dbReference>
<evidence type="ECO:0000313" key="8">
    <source>
        <dbReference type="Proteomes" id="UP000215158"/>
    </source>
</evidence>
<dbReference type="NCBIfam" id="TIGR03216">
    <property type="entry name" value="OH_muco_semi_DH"/>
    <property type="match status" value="1"/>
</dbReference>
<comment type="similarity">
    <text evidence="1 5">Belongs to the aldehyde dehydrogenase family.</text>
</comment>
<sequence length="503" mass="53664">MLITDPQATASTGNQSVARAKEIHNFINGEYVPGQRWFEKRSPLNNAVIAKVAEAGRAEVDAAVAAAQAALKGAWGRMSLAQRVEVLYAVADGINRRFDDFLAAEVEDTGKPMSLARHVDIPRGAANFKIFADVVKNVPTEFFEMPTPDGVGAINYAMRRPVGVVGVICPWNLPLLLMTWKVGPALACGNTVVVKPSEETPQTAALLGEVMNAAGVPPGVYNVVHGFGPSSTGEFLTTHRGINAITFTGETRTGAAIMKAAADGARPVSLEMGGKNAAIVFADCDFDAAIEGTLRSCFANCGQVCLGTERVYVERPIFDRFVSALKKGAEGMQLGRPEDPATGMGPLISQEHRDKVLSYYKKAVEAGATVVAGGGVPDMPDALKGGAWVQPTIWTGLGDDSVIAREEIFGPCALVMPFDSEEEVIRRANDNDYGLATAIWTTNLSRAHRVAGAIEVGIAWVNSWFLRDLRTPFGGAKQSGIGREGGVHSLEFYTELKNVCIKL</sequence>
<evidence type="ECO:0000259" key="6">
    <source>
        <dbReference type="Pfam" id="PF00171"/>
    </source>
</evidence>
<dbReference type="InterPro" id="IPR016163">
    <property type="entry name" value="Ald_DH_C"/>
</dbReference>
<dbReference type="AlphaFoldDB" id="A0A248VY40"/>
<accession>A0A248VY40</accession>
<feature type="active site" evidence="4">
    <location>
        <position position="271"/>
    </location>
</feature>
<dbReference type="FunFam" id="3.40.605.10:FF:000007">
    <property type="entry name" value="NAD/NADP-dependent betaine aldehyde dehydrogenase"/>
    <property type="match status" value="1"/>
</dbReference>
<dbReference type="InterPro" id="IPR016161">
    <property type="entry name" value="Ald_DH/histidinol_DH"/>
</dbReference>
<evidence type="ECO:0000256" key="5">
    <source>
        <dbReference type="RuleBase" id="RU003345"/>
    </source>
</evidence>
<evidence type="ECO:0000256" key="4">
    <source>
        <dbReference type="PROSITE-ProRule" id="PRU10007"/>
    </source>
</evidence>